<keyword evidence="6" id="KW-0963">Cytoplasm</keyword>
<keyword evidence="2 6" id="KW-0698">rRNA processing</keyword>
<dbReference type="EC" id="2.1.1.199" evidence="6"/>
<dbReference type="GO" id="GO:0070475">
    <property type="term" value="P:rRNA base methylation"/>
    <property type="evidence" value="ECO:0007669"/>
    <property type="project" value="UniProtKB-UniRule"/>
</dbReference>
<dbReference type="Gene3D" id="1.10.150.170">
    <property type="entry name" value="Putative methyltransferase TM0872, insert domain"/>
    <property type="match status" value="1"/>
</dbReference>
<evidence type="ECO:0000256" key="5">
    <source>
        <dbReference type="ARBA" id="ARBA00022691"/>
    </source>
</evidence>
<dbReference type="SUPFAM" id="SSF53335">
    <property type="entry name" value="S-adenosyl-L-methionine-dependent methyltransferases"/>
    <property type="match status" value="1"/>
</dbReference>
<dbReference type="HAMAP" id="MF_01007">
    <property type="entry name" value="16SrRNA_methyltr_H"/>
    <property type="match status" value="1"/>
</dbReference>
<evidence type="ECO:0000313" key="8">
    <source>
        <dbReference type="Proteomes" id="UP000325755"/>
    </source>
</evidence>
<dbReference type="PANTHER" id="PTHR11265:SF0">
    <property type="entry name" value="12S RRNA N4-METHYLCYTIDINE METHYLTRANSFERASE"/>
    <property type="match status" value="1"/>
</dbReference>
<gene>
    <name evidence="6 7" type="primary">rsmH</name>
    <name evidence="7" type="ORF">F6R98_04805</name>
</gene>
<dbReference type="InterPro" id="IPR029063">
    <property type="entry name" value="SAM-dependent_MTases_sf"/>
</dbReference>
<evidence type="ECO:0000256" key="1">
    <source>
        <dbReference type="ARBA" id="ARBA00010396"/>
    </source>
</evidence>
<comment type="catalytic activity">
    <reaction evidence="6">
        <text>cytidine(1402) in 16S rRNA + S-adenosyl-L-methionine = N(4)-methylcytidine(1402) in 16S rRNA + S-adenosyl-L-homocysteine + H(+)</text>
        <dbReference type="Rhea" id="RHEA:42928"/>
        <dbReference type="Rhea" id="RHEA-COMP:10286"/>
        <dbReference type="Rhea" id="RHEA-COMP:10287"/>
        <dbReference type="ChEBI" id="CHEBI:15378"/>
        <dbReference type="ChEBI" id="CHEBI:57856"/>
        <dbReference type="ChEBI" id="CHEBI:59789"/>
        <dbReference type="ChEBI" id="CHEBI:74506"/>
        <dbReference type="ChEBI" id="CHEBI:82748"/>
        <dbReference type="EC" id="2.1.1.199"/>
    </reaction>
</comment>
<dbReference type="PIRSF" id="PIRSF004486">
    <property type="entry name" value="MraW"/>
    <property type="match status" value="1"/>
</dbReference>
<feature type="binding site" evidence="6">
    <location>
        <position position="104"/>
    </location>
    <ligand>
        <name>S-adenosyl-L-methionine</name>
        <dbReference type="ChEBI" id="CHEBI:59789"/>
    </ligand>
</feature>
<keyword evidence="3 6" id="KW-0489">Methyltransferase</keyword>
<dbReference type="Pfam" id="PF01795">
    <property type="entry name" value="Methyltransf_5"/>
    <property type="match status" value="1"/>
</dbReference>
<evidence type="ECO:0000256" key="4">
    <source>
        <dbReference type="ARBA" id="ARBA00022679"/>
    </source>
</evidence>
<dbReference type="AlphaFoldDB" id="A0A5Q0BIR6"/>
<dbReference type="InParanoid" id="A0A5Q0BIR6"/>
<evidence type="ECO:0000256" key="6">
    <source>
        <dbReference type="HAMAP-Rule" id="MF_01007"/>
    </source>
</evidence>
<dbReference type="KEGG" id="mmob:F6R98_04805"/>
<sequence length="309" mass="34562">METDRAHFPVMLPEAMEGLAIDPAGFYVDCTFGRGGHSRAILGALGEHGRLLALDKDPDAVVSADARELEQDPRFEIAHASYAELQQQIERRRQTGRVSGVLLDLGVSSPQLDRGERGFSFLRDGPLDMRMNTARGMTAAQWLDTIKEEELIFVLREYGEERFAGRIAHAVLAARPLRTTLELAKLIESAVPAREKNKHPATRSFQAIRMALNDELGELELCLRQTLDVLRDQGRLVAISFHSLEDRLVKRFIRDEEKGIPVPRHMPVVAVHVPKMKKVGVARKASQAELNVNVRSRSAVLRVAERVVL</sequence>
<evidence type="ECO:0000313" key="7">
    <source>
        <dbReference type="EMBL" id="QFY42028.1"/>
    </source>
</evidence>
<comment type="subcellular location">
    <subcellularLocation>
        <location evidence="6">Cytoplasm</location>
    </subcellularLocation>
</comment>
<keyword evidence="4 6" id="KW-0808">Transferase</keyword>
<organism evidence="7 8">
    <name type="scientific">Candidatus Methylospira mobilis</name>
    <dbReference type="NCBI Taxonomy" id="1808979"/>
    <lineage>
        <taxon>Bacteria</taxon>
        <taxon>Pseudomonadati</taxon>
        <taxon>Pseudomonadota</taxon>
        <taxon>Gammaproteobacteria</taxon>
        <taxon>Methylococcales</taxon>
        <taxon>Methylococcaceae</taxon>
        <taxon>Candidatus Methylospira</taxon>
    </lineage>
</organism>
<comment type="similarity">
    <text evidence="1 6">Belongs to the methyltransferase superfamily. RsmH family.</text>
</comment>
<accession>A0A5Q0BIR6</accession>
<reference evidence="7 8" key="1">
    <citation type="submission" date="2019-09" db="EMBL/GenBank/DDBJ databases">
        <title>Ecophysiology of the spiral-shaped methanotroph Methylospira mobilis as revealed by the complete genome sequence.</title>
        <authorList>
            <person name="Oshkin I.Y."/>
            <person name="Dedysh S.N."/>
            <person name="Miroshnikov K."/>
            <person name="Danilova O.V."/>
            <person name="Hakobyan A."/>
            <person name="Liesack W."/>
        </authorList>
    </citation>
    <scope>NUCLEOTIDE SEQUENCE [LARGE SCALE GENOMIC DNA]</scope>
    <source>
        <strain evidence="7 8">Shm1</strain>
    </source>
</reference>
<dbReference type="Proteomes" id="UP000325755">
    <property type="component" value="Chromosome"/>
</dbReference>
<dbReference type="SUPFAM" id="SSF81799">
    <property type="entry name" value="Putative methyltransferase TM0872, insert domain"/>
    <property type="match status" value="1"/>
</dbReference>
<dbReference type="FunCoup" id="A0A5Q0BIR6">
    <property type="interactions" value="584"/>
</dbReference>
<dbReference type="Gene3D" id="3.40.50.150">
    <property type="entry name" value="Vaccinia Virus protein VP39"/>
    <property type="match status" value="1"/>
</dbReference>
<dbReference type="EMBL" id="CP044205">
    <property type="protein sequence ID" value="QFY42028.1"/>
    <property type="molecule type" value="Genomic_DNA"/>
</dbReference>
<dbReference type="OrthoDB" id="9806637at2"/>
<protein>
    <recommendedName>
        <fullName evidence="6">Ribosomal RNA small subunit methyltransferase H</fullName>
        <ecNumber evidence="6">2.1.1.199</ecNumber>
    </recommendedName>
    <alternativeName>
        <fullName evidence="6">16S rRNA m(4)C1402 methyltransferase</fullName>
    </alternativeName>
    <alternativeName>
        <fullName evidence="6">rRNA (cytosine-N(4)-)-methyltransferase RsmH</fullName>
    </alternativeName>
</protein>
<evidence type="ECO:0000256" key="3">
    <source>
        <dbReference type="ARBA" id="ARBA00022603"/>
    </source>
</evidence>
<dbReference type="GO" id="GO:0071424">
    <property type="term" value="F:rRNA (cytosine-N4-)-methyltransferase activity"/>
    <property type="evidence" value="ECO:0007669"/>
    <property type="project" value="UniProtKB-UniRule"/>
</dbReference>
<dbReference type="GO" id="GO:0005737">
    <property type="term" value="C:cytoplasm"/>
    <property type="evidence" value="ECO:0007669"/>
    <property type="project" value="UniProtKB-SubCell"/>
</dbReference>
<dbReference type="InterPro" id="IPR023397">
    <property type="entry name" value="SAM-dep_MeTrfase_MraW_recog"/>
</dbReference>
<dbReference type="RefSeq" id="WP_153248013.1">
    <property type="nucleotide sequence ID" value="NZ_CP044205.1"/>
</dbReference>
<proteinExistence type="inferred from homology"/>
<dbReference type="PANTHER" id="PTHR11265">
    <property type="entry name" value="S-ADENOSYL-METHYLTRANSFERASE MRAW"/>
    <property type="match status" value="1"/>
</dbReference>
<feature type="binding site" evidence="6">
    <location>
        <begin position="35"/>
        <end position="37"/>
    </location>
    <ligand>
        <name>S-adenosyl-L-methionine</name>
        <dbReference type="ChEBI" id="CHEBI:59789"/>
    </ligand>
</feature>
<feature type="binding site" evidence="6">
    <location>
        <position position="55"/>
    </location>
    <ligand>
        <name>S-adenosyl-L-methionine</name>
        <dbReference type="ChEBI" id="CHEBI:59789"/>
    </ligand>
</feature>
<keyword evidence="8" id="KW-1185">Reference proteome</keyword>
<dbReference type="InterPro" id="IPR002903">
    <property type="entry name" value="RsmH"/>
</dbReference>
<feature type="binding site" evidence="6">
    <location>
        <position position="111"/>
    </location>
    <ligand>
        <name>S-adenosyl-L-methionine</name>
        <dbReference type="ChEBI" id="CHEBI:59789"/>
    </ligand>
</feature>
<keyword evidence="5 6" id="KW-0949">S-adenosyl-L-methionine</keyword>
<evidence type="ECO:0000256" key="2">
    <source>
        <dbReference type="ARBA" id="ARBA00022552"/>
    </source>
</evidence>
<feature type="binding site" evidence="6">
    <location>
        <position position="82"/>
    </location>
    <ligand>
        <name>S-adenosyl-L-methionine</name>
        <dbReference type="ChEBI" id="CHEBI:59789"/>
    </ligand>
</feature>
<comment type="function">
    <text evidence="6">Specifically methylates the N4 position of cytidine in position 1402 (C1402) of 16S rRNA.</text>
</comment>
<dbReference type="NCBIfam" id="TIGR00006">
    <property type="entry name" value="16S rRNA (cytosine(1402)-N(4))-methyltransferase RsmH"/>
    <property type="match status" value="1"/>
</dbReference>
<name>A0A5Q0BIR6_9GAMM</name>